<dbReference type="OrthoDB" id="1161695at2759"/>
<dbReference type="AlphaFoldDB" id="A0A0D2KLI5"/>
<dbReference type="STRING" id="145388.A0A0D2KLI5"/>
<dbReference type="InterPro" id="IPR057355">
    <property type="entry name" value="POTRA2_Toc75"/>
</dbReference>
<sequence length="141" mass="16425">MRVAQRVDPPCPDFARDTQNQAGQYDEYIANVDIRTEYVDDKSNHQRVIYKFRPYVFEGIDTIEIKNATLMPQRVVDDIIKTCLPGHAYKVEIGLMDKVRERIEKWYQDRGLPFCYVGYFDGMEEGVLRANVIEAKINDVA</sequence>
<reference evidence="2 3" key="1">
    <citation type="journal article" date="2013" name="BMC Genomics">
        <title>Reconstruction of the lipid metabolism for the microalga Monoraphidium neglectum from its genome sequence reveals characteristics suitable for biofuel production.</title>
        <authorList>
            <person name="Bogen C."/>
            <person name="Al-Dilaimi A."/>
            <person name="Albersmeier A."/>
            <person name="Wichmann J."/>
            <person name="Grundmann M."/>
            <person name="Rupp O."/>
            <person name="Lauersen K.J."/>
            <person name="Blifernez-Klassen O."/>
            <person name="Kalinowski J."/>
            <person name="Goesmann A."/>
            <person name="Mussgnug J.H."/>
            <person name="Kruse O."/>
        </authorList>
    </citation>
    <scope>NUCLEOTIDE SEQUENCE [LARGE SCALE GENOMIC DNA]</scope>
    <source>
        <strain evidence="2 3">SAG 48.87</strain>
    </source>
</reference>
<dbReference type="EMBL" id="KK102928">
    <property type="protein sequence ID" value="KIY96598.1"/>
    <property type="molecule type" value="Genomic_DNA"/>
</dbReference>
<feature type="non-terminal residue" evidence="2">
    <location>
        <position position="141"/>
    </location>
</feature>
<gene>
    <name evidence="2" type="ORF">MNEG_11363</name>
</gene>
<keyword evidence="3" id="KW-1185">Reference proteome</keyword>
<dbReference type="Pfam" id="PF25280">
    <property type="entry name" value="POTRA2_Toc75"/>
    <property type="match status" value="1"/>
</dbReference>
<dbReference type="Proteomes" id="UP000054498">
    <property type="component" value="Unassembled WGS sequence"/>
</dbReference>
<evidence type="ECO:0000259" key="1">
    <source>
        <dbReference type="Pfam" id="PF25280"/>
    </source>
</evidence>
<name>A0A0D2KLI5_9CHLO</name>
<proteinExistence type="predicted"/>
<accession>A0A0D2KLI5</accession>
<evidence type="ECO:0000313" key="3">
    <source>
        <dbReference type="Proteomes" id="UP000054498"/>
    </source>
</evidence>
<dbReference type="RefSeq" id="XP_013895618.1">
    <property type="nucleotide sequence ID" value="XM_014040164.1"/>
</dbReference>
<evidence type="ECO:0000313" key="2">
    <source>
        <dbReference type="EMBL" id="KIY96598.1"/>
    </source>
</evidence>
<protein>
    <submittedName>
        <fullName evidence="2">Chloroplast membrane translocon</fullName>
    </submittedName>
</protein>
<dbReference type="KEGG" id="mng:MNEG_11363"/>
<organism evidence="2 3">
    <name type="scientific">Monoraphidium neglectum</name>
    <dbReference type="NCBI Taxonomy" id="145388"/>
    <lineage>
        <taxon>Eukaryota</taxon>
        <taxon>Viridiplantae</taxon>
        <taxon>Chlorophyta</taxon>
        <taxon>core chlorophytes</taxon>
        <taxon>Chlorophyceae</taxon>
        <taxon>CS clade</taxon>
        <taxon>Sphaeropleales</taxon>
        <taxon>Selenastraceae</taxon>
        <taxon>Monoraphidium</taxon>
    </lineage>
</organism>
<feature type="domain" description="Toc75-like second POTRA" evidence="1">
    <location>
        <begin position="63"/>
        <end position="132"/>
    </location>
</feature>
<dbReference type="GeneID" id="25728618"/>